<dbReference type="Gene3D" id="3.30.559.10">
    <property type="entry name" value="Chloramphenicol acetyltransferase-like domain"/>
    <property type="match status" value="9"/>
</dbReference>
<keyword evidence="1" id="KW-0596">Phosphopantetheine</keyword>
<name>A0ABR3UEC4_9PLEO</name>
<evidence type="ECO:0000256" key="1">
    <source>
        <dbReference type="ARBA" id="ARBA00022450"/>
    </source>
</evidence>
<dbReference type="InterPro" id="IPR036736">
    <property type="entry name" value="ACP-like_sf"/>
</dbReference>
<keyword evidence="3" id="KW-0436">Ligase</keyword>
<dbReference type="PROSITE" id="PS50075">
    <property type="entry name" value="CARRIER"/>
    <property type="match status" value="7"/>
</dbReference>
<dbReference type="CDD" id="cd19534">
    <property type="entry name" value="E_NRPS"/>
    <property type="match status" value="3"/>
</dbReference>
<evidence type="ECO:0000259" key="6">
    <source>
        <dbReference type="PROSITE" id="PS50075"/>
    </source>
</evidence>
<dbReference type="Gene3D" id="1.10.1200.10">
    <property type="entry name" value="ACP-like"/>
    <property type="match status" value="7"/>
</dbReference>
<dbReference type="RefSeq" id="XP_069304758.1">
    <property type="nucleotide sequence ID" value="XM_069453758.1"/>
</dbReference>
<feature type="domain" description="Carrier" evidence="6">
    <location>
        <begin position="6395"/>
        <end position="6471"/>
    </location>
</feature>
<dbReference type="Gene3D" id="3.30.300.30">
    <property type="match status" value="4"/>
</dbReference>
<feature type="domain" description="Carrier" evidence="6">
    <location>
        <begin position="4169"/>
        <end position="4245"/>
    </location>
</feature>
<evidence type="ECO:0000256" key="4">
    <source>
        <dbReference type="ARBA" id="ARBA00029454"/>
    </source>
</evidence>
<dbReference type="GeneID" id="96087917"/>
<feature type="region of interest" description="Disordered" evidence="5">
    <location>
        <begin position="6235"/>
        <end position="6278"/>
    </location>
</feature>
<dbReference type="InterPro" id="IPR045851">
    <property type="entry name" value="AMP-bd_C_sf"/>
</dbReference>
<evidence type="ECO:0000256" key="3">
    <source>
        <dbReference type="ARBA" id="ARBA00022598"/>
    </source>
</evidence>
<dbReference type="NCBIfam" id="NF003417">
    <property type="entry name" value="PRK04813.1"/>
    <property type="match status" value="4"/>
</dbReference>
<dbReference type="CDD" id="cd19542">
    <property type="entry name" value="CT_NRPS-like"/>
    <property type="match status" value="4"/>
</dbReference>
<dbReference type="SUPFAM" id="SSF52777">
    <property type="entry name" value="CoA-dependent acyltransferases"/>
    <property type="match status" value="18"/>
</dbReference>
<dbReference type="InterPro" id="IPR009081">
    <property type="entry name" value="PP-bd_ACP"/>
</dbReference>
<feature type="region of interest" description="Disordered" evidence="5">
    <location>
        <begin position="5686"/>
        <end position="5708"/>
    </location>
</feature>
<feature type="domain" description="Carrier" evidence="6">
    <location>
        <begin position="7057"/>
        <end position="7137"/>
    </location>
</feature>
<feature type="region of interest" description="Disordered" evidence="5">
    <location>
        <begin position="6336"/>
        <end position="6356"/>
    </location>
</feature>
<feature type="compositionally biased region" description="Low complexity" evidence="5">
    <location>
        <begin position="6247"/>
        <end position="6278"/>
    </location>
</feature>
<dbReference type="PROSITE" id="PS00455">
    <property type="entry name" value="AMP_BINDING"/>
    <property type="match status" value="2"/>
</dbReference>
<dbReference type="SMART" id="SM00823">
    <property type="entry name" value="PKS_PP"/>
    <property type="match status" value="6"/>
</dbReference>
<proteinExistence type="inferred from homology"/>
<dbReference type="SUPFAM" id="SSF47336">
    <property type="entry name" value="ACP-like"/>
    <property type="match status" value="6"/>
</dbReference>
<keyword evidence="8" id="KW-1185">Reference proteome</keyword>
<dbReference type="PROSITE" id="PS00012">
    <property type="entry name" value="PHOSPHOPANTETHEINE"/>
    <property type="match status" value="3"/>
</dbReference>
<dbReference type="InterPro" id="IPR010071">
    <property type="entry name" value="AA_adenyl_dom"/>
</dbReference>
<dbReference type="SUPFAM" id="SSF56801">
    <property type="entry name" value="Acetyl-CoA synthetase-like"/>
    <property type="match status" value="4"/>
</dbReference>
<accession>A0ABR3UEC4</accession>
<dbReference type="InterPro" id="IPR001242">
    <property type="entry name" value="Condensation_dom"/>
</dbReference>
<feature type="compositionally biased region" description="Low complexity" evidence="5">
    <location>
        <begin position="7017"/>
        <end position="7033"/>
    </location>
</feature>
<dbReference type="InterPro" id="IPR000873">
    <property type="entry name" value="AMP-dep_synth/lig_dom"/>
</dbReference>
<evidence type="ECO:0000256" key="2">
    <source>
        <dbReference type="ARBA" id="ARBA00022553"/>
    </source>
</evidence>
<dbReference type="Pfam" id="PF00550">
    <property type="entry name" value="PP-binding"/>
    <property type="match status" value="6"/>
</dbReference>
<feature type="domain" description="Carrier" evidence="6">
    <location>
        <begin position="5245"/>
        <end position="5321"/>
    </location>
</feature>
<feature type="domain" description="Carrier" evidence="6">
    <location>
        <begin position="2614"/>
        <end position="2690"/>
    </location>
</feature>
<dbReference type="InterPro" id="IPR023213">
    <property type="entry name" value="CAT-like_dom_sf"/>
</dbReference>
<dbReference type="CDD" id="cd19545">
    <property type="entry name" value="FUM14_C_NRPS-like"/>
    <property type="match status" value="2"/>
</dbReference>
<feature type="domain" description="Carrier" evidence="6">
    <location>
        <begin position="1530"/>
        <end position="1606"/>
    </location>
</feature>
<evidence type="ECO:0000313" key="7">
    <source>
        <dbReference type="EMBL" id="KAL1794174.1"/>
    </source>
</evidence>
<sequence>MSSTVSNVEESLQAIWAHVLNLPHVPLDQSFLSIGGDSISAMQVVGQCRKEGMSLGVQEVLRSKSITQLSTAVKEVGNSAYDHEEYFDEDFELSPIQSLFFKRPNTNGHFNQSFYLRVARKTDAGDFQSAVQQLVTRHSMLRARFTHSPEHGWQQRLTNDIDGSYRFRHLIVTSQAQIDTQIADSQQCFDHVAGPLFAADFFDFGEEQYAFLTGHHLVVDLVTWRLLLEELEEILKGGQLLAPALPFQKWAELQRDHAESLELDEVLPAVDVPPMDFAYWGIQHQDNTYGNASHASFELDKDLSAAFLTNCHTAYRTEPVEVLLASLIQSWSHVFTDRPVPAIFNEGHGREPWDSDIDITRTVGWFTALSPILVSPSKDPTDTVRKIKDFKRRIPGNGRPYFARRCLTEDGRENFDTHWPMEILFNYLGQYQQLERADALLQPSGTMAGETGKAGGTSDFGHETCRWGLFEISAFVFKGHLKVAFTFNRHMKHQPLIQQWVSQCQDTISNMIRGLVLLDPKPTLSDFPLLSLTDESFTTMVDSLSAKGILDTDVEDIYPCSRMQEGLLLSQSKDAGFYAAATLHEVAALNGQISPEVVAGAWQRVVDRHPALRTVFTENVGAKGLYNQVVLKQVDANILYLEASDETDAIRLIEEQRSVSYNHGRCPNHRFTICTTADQRTYCSLDISHAIMDGHSMSLLAEELRKACARQPLLDGTPYSAYIAWLAKQPEESSLEFWKSYLRGSEVCSFPTLDDGLGQTVTKELVTIRLDLTSISLADLQHFCNTNGITLSNVFHTAWALTLSCYIGSSDVTFGYLTSARDAEEVHGVERIVGPLINTLVCRVNLSDGSRCLLDILQDVQRDYMEALPHRHIALPDVQHVLELSGASLFNTALSYRRLPQEQGCREEDVHLREVRPIYDPTEYPVSVNIEVGDDAAAVDLDYWTDHLTAVQARNVANTLVRALENIVFNAKRRISALDHVSPRHLQQLQQWNVMPPTINECVHDIFTRWAECQPEAPAICAHDGEYAYGQLRAVTDRLSHHLVQLGVGPEVFVPTCFDKSAFAIIAMLSVLKAGGAAVPLDAAHPAPALQTRLEDAAAQVVLTTSTRAEKFDGLVSNVIVVDAAFLESLPTVDGPACLSVRPHNPVFVIFTSGSTGRPKGVVLEHSAIATSAEAHGSKFGINRDSRMLQFASYTFDNSLEEMFTTLQRGGCVCVPSEADRVNDLPGAIARLKANKMDLTPTVAALLTPAQVPSIKSLCLGAEPLTKALIELWSQHVHLVGMYGPSEASINSAFKDFSDGRGEATNIGKAIGCVGWVVDAENRDRLMPIGCKGELILEGPILSRGYLNDAGKTHAAFIMDPEWARVMGPTGRRFYCTGDLVQYTSDGDMIYLGRKDSQVKLHGQRIELGEIEHHLKLNLPAGAKSAVELVKFNDSNKTKALVAFMCLSEDDNPAAICEMSESVRTVAKKVEIALANALPVYYVPSMFIPVTRMPMTTSGKLDRKVLRALAAALPESHLTPFRLAGKSGRAPAGDAEVMLARLWASVLKIDADAVGAEDSFFRLGGDSISAMKLVTAARKDGVMLNVANVFAHPKLQDMAATATILSFDDAAKPEADTLPMEMLPASSRQAIVALAASECGVSTDSIEDIYPCSKLQEGLVMLTNKDPGTYVVQPIYRLPADIDIPRFKEAWKAVVAIEATLRTRIVYSEEYGFLQVVVREDIKWQSLPDIKDVNETTRQLPVKNGAPLTTFTLVGENTDSMFFVWTAHHAVYDGWSWTALFRKVETHYRSEMSSIPATVPYSRFVKYISSLDQKQSDAFWLSQLDNVTAAQFPQLPSPDHRVEANGQLLHSVQLTRNPGLEVTVPSMIRAAWGILLATYSGSDDVIWGETNSGREASVPGIESIIGPTITTAPVRLRLNRTLTVHEYLKETQKQSSLSLPYQFAGLQHISKLSSETAVACDFQSFLGIEAGDDFDAESPLWNMVSANTIGTDFFSYAFVFNCKVNATGVQVEALFDDRVVEQWLAQRMVQQFDFILTQLNGIDNIVRSLADLDLVNPADSKTITSWNSKPVPVIPRCIHSVIAEDQTALRPTSPAIDAWDTGVMSYRELDERSSALAYRLIHLGVKPKQFVPLCFDKSGWTIVAIIAVLKAGAAFVPLDFEAPILRLREIVSDNNASLILCAPQYQKLCQSIPCSTLVVDRQATETVTGRLPSLPSVHSDSPAYAFYTSGSTGKPKGAVINHTHWVTSSTAFSPGLKISEASRVLQFASYTFDACLIEIFSTLMQGGTVCVPDQASRTNDLVGVINKFNVNWATLTPSVVRMILPSEVPKLETLILVGEAMSQQDLSTWAGKVNLGNGYGPTECAALATTNIMTPHMRPNNLGRAVTARGWIVSRNNHHALAPVGAIGELLLEGGAVGAGYLNNPEKTAQVFVEHVKWSAGFMGDDVFAPVRIYKTGDLVKYNEDGTMLYLGRKDLQTKVRGQRLELSEVEHNLLDDHMVQSALASVPATGPCAKRLVAIIALRNMPVTTTETDSPLRILPQESASPNIATVRDGLCERLPAYMIPSLWIAVERFPLMPSGKMDRRRLLQWIEDMDQPTYRLISAMGTDDAEVDNGSDIEKKLQAIFAKVLNLSIADVRLNQSFLHLGGDSIAAMQVSSQCRAQGFPISVQDIIRSKSISAMASTVDLSQSSQVTPEATEYELPFDLSPIQKVFFDTVGEKHNYFNQTELFRLSRNVEVEELRSALTVLTKTHPMLRGRFSKNEAGAWKQRVEKDVPSSFRLRHHHVQAGDDATLQPIIDHSQATLDITKGPTFAIELFDVDETFSQAIALVAHHLIIDVVSWGILLEDLQGLLQGLQPGAQSMPYHMWLQQQSLQAKQESGKRVFPAGDIAPADLDYWGMEGQPNLNGDVVEEDLQLSTRDTMLLLGAQDALATETLDILIAGLFESFRKIFPDRRTITIHNEGHGRETFNNHQDLSRTIGWFSTVTPIHLPVPLDEATDMISTIRWVRDFRNRTPDKGRPYFAYRNLTEEGQTRFSSHWPAEAVFNYVGRLQGQDTKDGLFTALEDVDSCEVGKDVPRLALFDITAAVSQGAIKLSFGWNRNMRRQNKIRAWVTQCRQTLVDAVEELLQVRQERSLSNFKHLPLLYNGTSRLSTVLPAGVKLADVEDIFPASPMQQGLLHTQARSPELYTYHTVSQVQSADGNPIDPRCLAEAWQVVVHRHQALRTIFVDSLAKDGSKDQIVVKEKAGRVQFLADCDDSQAANLLRDQPSIDCREAVPPHRMSICRTKTGKVWFKLELSHVINDGTSVSNLLADLARAYERKLTRADAGPLYSDYIGYLLSRSGDADLAYWKTRLSGIEPCFFPTLNDGKPSPLESGSVDIELGSTSRVQDFCKHNGVTLSNVLQLTWALTLHYYVGTFDVSFGLIASGRDIPVSNIEEAVGCFVNMVVSRLSFSDETTIAQLLEALQTGSTEALSHQGCSLADIQHALQLPSLFNTAFTFQRRTLSSDPEETALIYEDMEAEDSGEYIVTVNADVTDQNITVDFGYSKDRILPSQAQNMAETFKKILDSIVACSTSELTVGKLNVFTESSLHQIMEWNTQLPSPIRRCVHDVIHDQALARPRTTKAVESWDGTFTYQDFDKITNQLAVHLQSIGVTTETFVPILFEKSSYAIVSMIAIMKAGGAYVPLDPKHPQTRLRELIEDVGASVVLCSRGYHTKANEVAKTAVIVDQRSIRKLAVPISSKPRSTATPDNAAYCLFTSGTTGKPKGTIIPHQAFCTSAAAFTRRMNINATSRTFQFASYTFDASCIEILSALTVGATVCVPTEDDRMNNAAGAIRKLRVNWSLLTPSVLATIEPERVPGLKTLVSGGEALPGPILKKWGTSTCFINAYGPTECSVVAATAYKSTLDHKLIVSEPGTIGTGSGCRLWIVHPRDHDKLMPVGSVGELVIEGPTVARGYLNDEVKTAKAFINDPAWAKTISSSSNAFETARMYKTGDLVRYNTDGSVNYIGRKDTQIKLNGQRIELGEIEFHVGKNFPERVQSAVELVAPSNRSSAKALAVFFAVVQDQPVDGEQIVQPASTDLPAADDLLLPLSDELRDMCKNTENGLAGSLPSYMIPTVFIPVTKLPWTSAGKLDRNRLRSLVQNLSRETMAMYRLTSIANKKKPTTEAEKKIHKAVCSVLSLPSSAVGIDDSFVRLGGDSISSMRLVAMAHTEQLELSFIDVFKNPKLSDLAKIGARDGKSNQAVKVIQPFGLLPTSITRSEVANEVVQQCRVPEQDLQDAYPTSSLQDALLTLSIKQAGAYVAQHVLALPKSLDMTKFKAAWESAIQEIDILRTRIIQLPSGTFLQAVLKKDPVNWREATSLKNAEGDATKIPSHLGGHLAAYTLVTTPSGERYFVWTLHHALYDGWSIYLMLQRVQQIYSEGVSTVPQTPYARFVEYLSSKSASDSNSYWKENLTGINAYQFPQPSHATSNAPPDGQLFQHSMKMANRKNTDVTPANVIRAAWALLIAAYTGSDDVVFGETLAGRDIAVAGITDVCGPTLTTVPSRVKIDRGATVNDLLNGIAASVTDRIPYQHHGLSAIKALGDDMVTACGFQNLLVIQTENEELSDSMWSVHDNEEQGNFFTYPLVIECKMGRSKTEVLAHFDANVISLWHVQRLIYQFEAVLVQLQSATHVRHVTIFSEEDKQLVRRWNAYEPELIDDTVPSLFFKKVASQPTAIAVTAFDGEFSYGELGALASQLAQELVKLGAGPGCLIPICIDKSRWAIVAIMAILISGAGYVPLSPAGPASRHLHIVDACKSSIILCSPTYVHRFVEIVDHVFGVSETAVRQLPKCSVSLSQRVKSNNICYVIFTSGSTGLPKGVVIEHKSVTSSSAAICEGLHISPTSRVFQFCSFLFDVSVGEILAVLLHGATICVPSDEQRTANLAAAVTDLNANWAFLTPSVASTLEGPKAVPTLETLVAGGEAMGSDLVEKWATGVKLQNGYGPTEGTVFAIANDHVSLQRDPSNIGYALKSGRAWLTNSDNPHELAPIGATAELCLEGPLLARGYLNDPDRTAEAFIEAPAFLKEFSPSSGSRIYRTGDLVRYTADGSIQYIGRRDNQIKLAGQRIELDEIEAVMHTDDNVDQVVVRLPKIGPCTKRLAVVVSFLGTAASNAGLDWRTVLSDPETLSRINRTRERLADLVPSYMVPSIWIAVPRLPALASAKLDRKQVGLWLEEMDEATYQRIMGAELLEDAEAPGAAALTVLRSIWAKVLDCPVEDVKPSKSWLSLGGDSISAMKLLAKCRSEGINLTLNQVLRAKSLSHLAADVKSVVILDHEKEQTDRPFILSPIQRFYVETGKIENSTHFNQSSTLRISRYVEPATIQRAFDSIVGCHSMLRARFSKNDDGQWQQLVMATISGSYAFTAHDVPTASAAGAIISSTQKSLNIYTGPVFAVNLFNLKDHQMLFMAAHHLVVDVVSWGILLGDLEDLLASGPATTLSRGLPFQTWCEMQTLNASDMAQQLAVQNQPLAVEPANFAFWGMDVRPNLYGDSERDEFVIDKKTSAMAFDNQHVYRTDLVDILLAAIVHSFSRVFINRKAPTLFNESHGREVWDASNLDLSRTVGWFTTIYPVTVPIGYDEDEVIHTLRQVKDTRRKVANNGRPYFAHRYLTEDGKQRFANHAPMEVLFNYLGRQEQSGHDDSLLKPVQGEGDDEETSDVGVKTSRMALFEISASVSEGQIQVSFMYNRYSKNQKGIRRWIAECQRTLEEIAGELATTDGPQPTMADFPLLPLESYSRLDRVLKTLPHAGVKSFDQVEDMYPCSPIQDGMILSQIKSPESYWSSTTFEVRSKRGPVDASKVIDGWKQVVARHPALRTIFIDSVCKGGVFDQIVVKSPDSGIVTYKCADAELTALLDSIKHSSLNGKKKPVLPHQAAVVQTSSGKIFVKVIVNHAVIDGGSLGVIGKDLQDAYEGRLSEDGPLYSDYIKYLRALPADDAIAYWKAKLRGTSPCYFPTTPRDPSKPRQLRSLDMRFTRFNELHALAESNNVTIANILFAAWALVLRCYTNSTDVCYGYLTSGRNVPIDKIESAVGAFINMLVSRIELKPATSLLEIIEKVQFDFVESMPHQHCSLAQFQHDLGLSGKSLFNTAVSIQRRSNAEELISDDSGIEFEQLDGHDPSEFAITVNIDATRDDEGVRFTYWSDAVTDGEAKNVSALMSKILIQTLKNAKQTVAELDVVIKGKPTQTATSRLNPPKLRPSILRSSSSISSGSTSPPRTPRITFPDLAPAAPLPAETPDWSSLIRSIVSEMVPQIVEQILTQNKLPTEPTSATIDQMTTQMTGMLTRKTSMSQRGRPSIDETGSPRAASIRSRRAMSIASNAESRIQTAADMVATLGVLATETSSKVAPDFVEKKLLNLWSELLEMVEETIEQDDSFFQLGGDSIIAMRLVGAAREEGLSMTVADVFKNPTFSDMARIVRVAGEVIDEVMSRAGGGSVAGRSVGGQSRSRLHDRAPSIWSEIQDIMSDPNADAKSMAPSEMPAEPELNSRDSTMFKRWQELTTNQARPTASRKVSQKSLATHTIQEGVESSLNRSVSMLGDPNVDSVISKVQVFKGGISDIFPVTDFQSLAITGTLMESKWMLNYFYLDGDGPLDLRKLKQAAYRMVQAFDILRTVFVPYGDRFLQVVLRKLQPEFIYHQIDDDMDTFTTELRQKDRENGPKLGKAFIQFVVAKQKQTGRYRIFMRLSHAQYDGVCMSKILSALQDGYNGLPVSSAPSFGNFVRETAKTVSGAHDHWREVLRGSKMTEIVNRFGPNYQRSAGQSITLEKRVNAPKLKGVNITSATVAKAAWASTLSRLVSKADIVFGHVISGRNSGVANVENIVGPCLNMVPVRIVYRPEWTVMDLFKSIQDQQIANMAFESLGFREITRHCTEWPDWTNFSSVLQHDQNIQDDRPTMQLGGIEYTIGAVGSQEDFADFSIHTTARGNEMDVTLTYAPNSTITAEFAQQAFDMLCTNIIAFSEDPHSLLPSPSELSSNSSTTISSEKIRKKSTEKQPVALPTDTGLPRHETTTLASTLRSAWEQILHDDHGSPMPIELGSDFFQLGGDIMGLAQVASILDQDGLKVRVEDLLDKSVFVDQVSILAVERKKQIERDMQNPWGEKAKTRIAVEEKTKDKERRVSGFGSLAKRIGFKKKQSSNAL</sequence>
<comment type="caution">
    <text evidence="7">The sequence shown here is derived from an EMBL/GenBank/DDBJ whole genome shotgun (WGS) entry which is preliminary data.</text>
</comment>
<dbReference type="InterPro" id="IPR006162">
    <property type="entry name" value="Ppantetheine_attach_site"/>
</dbReference>
<reference evidence="7 8" key="1">
    <citation type="submission" date="2024-09" db="EMBL/GenBank/DDBJ databases">
        <title>T2T genomes of carrot and Alternaria dauci and their utility for understanding host-pathogen interaction during carrot leaf blight disease.</title>
        <authorList>
            <person name="Liu W."/>
            <person name="Xu S."/>
            <person name="Ou C."/>
            <person name="Liu X."/>
            <person name="Zhuang F."/>
            <person name="Deng X.W."/>
        </authorList>
    </citation>
    <scope>NUCLEOTIDE SEQUENCE [LARGE SCALE GENOMIC DNA]</scope>
    <source>
        <strain evidence="7 8">A2016</strain>
    </source>
</reference>
<keyword evidence="2" id="KW-0597">Phosphoprotein</keyword>
<dbReference type="InterPro" id="IPR020845">
    <property type="entry name" value="AMP-binding_CS"/>
</dbReference>
<dbReference type="Pfam" id="PF00501">
    <property type="entry name" value="AMP-binding"/>
    <property type="match status" value="4"/>
</dbReference>
<comment type="similarity">
    <text evidence="4">Belongs to the NRP synthetase family.</text>
</comment>
<feature type="domain" description="Carrier" evidence="6">
    <location>
        <begin position="3"/>
        <end position="77"/>
    </location>
</feature>
<dbReference type="PANTHER" id="PTHR45398">
    <property type="match status" value="1"/>
</dbReference>
<dbReference type="CDD" id="cd05918">
    <property type="entry name" value="A_NRPS_SidN3_like"/>
    <property type="match status" value="4"/>
</dbReference>
<evidence type="ECO:0000256" key="5">
    <source>
        <dbReference type="SAM" id="MobiDB-lite"/>
    </source>
</evidence>
<gene>
    <name evidence="7" type="ORF">ACET3X_007595</name>
</gene>
<dbReference type="Gene3D" id="3.30.559.30">
    <property type="entry name" value="Nonribosomal peptide synthetase, condensation domain"/>
    <property type="match status" value="9"/>
</dbReference>
<dbReference type="InterPro" id="IPR042099">
    <property type="entry name" value="ANL_N_sf"/>
</dbReference>
<feature type="region of interest" description="Disordered" evidence="5">
    <location>
        <begin position="7017"/>
        <end position="7056"/>
    </location>
</feature>
<dbReference type="Gene3D" id="3.40.50.12780">
    <property type="entry name" value="N-terminal domain of ligase-like"/>
    <property type="match status" value="4"/>
</dbReference>
<dbReference type="Proteomes" id="UP001578633">
    <property type="component" value="Chromosome 7"/>
</dbReference>
<dbReference type="Pfam" id="PF00668">
    <property type="entry name" value="Condensation"/>
    <property type="match status" value="9"/>
</dbReference>
<dbReference type="InterPro" id="IPR020806">
    <property type="entry name" value="PKS_PP-bd"/>
</dbReference>
<organism evidence="7 8">
    <name type="scientific">Alternaria dauci</name>
    <dbReference type="NCBI Taxonomy" id="48095"/>
    <lineage>
        <taxon>Eukaryota</taxon>
        <taxon>Fungi</taxon>
        <taxon>Dikarya</taxon>
        <taxon>Ascomycota</taxon>
        <taxon>Pezizomycotina</taxon>
        <taxon>Dothideomycetes</taxon>
        <taxon>Pleosporomycetidae</taxon>
        <taxon>Pleosporales</taxon>
        <taxon>Pleosporineae</taxon>
        <taxon>Pleosporaceae</taxon>
        <taxon>Alternaria</taxon>
        <taxon>Alternaria sect. Porri</taxon>
    </lineage>
</organism>
<protein>
    <recommendedName>
        <fullName evidence="6">Carrier domain-containing protein</fullName>
    </recommendedName>
</protein>
<evidence type="ECO:0000313" key="8">
    <source>
        <dbReference type="Proteomes" id="UP001578633"/>
    </source>
</evidence>
<dbReference type="EMBL" id="JBHGVX010000007">
    <property type="protein sequence ID" value="KAL1794174.1"/>
    <property type="molecule type" value="Genomic_DNA"/>
</dbReference>
<dbReference type="NCBIfam" id="TIGR01733">
    <property type="entry name" value="AA-adenyl-dom"/>
    <property type="match status" value="4"/>
</dbReference>
<dbReference type="PANTHER" id="PTHR45398:SF1">
    <property type="entry name" value="ENZYME, PUTATIVE (JCVI)-RELATED"/>
    <property type="match status" value="1"/>
</dbReference>